<organism evidence="11 12">
    <name type="scientific">Anaerococcus murdochii</name>
    <dbReference type="NCBI Taxonomy" id="411577"/>
    <lineage>
        <taxon>Bacteria</taxon>
        <taxon>Bacillati</taxon>
        <taxon>Bacillota</taxon>
        <taxon>Tissierellia</taxon>
        <taxon>Tissierellales</taxon>
        <taxon>Peptoniphilaceae</taxon>
        <taxon>Anaerococcus</taxon>
    </lineage>
</organism>
<dbReference type="InterPro" id="IPR050368">
    <property type="entry name" value="ClC-type_chloride_channel"/>
</dbReference>
<accession>A0ABS7SZP7</accession>
<keyword evidence="9" id="KW-0407">Ion channel</keyword>
<evidence type="ECO:0000313" key="11">
    <source>
        <dbReference type="EMBL" id="MBZ2386981.1"/>
    </source>
</evidence>
<dbReference type="InterPro" id="IPR001807">
    <property type="entry name" value="ClC"/>
</dbReference>
<evidence type="ECO:0000256" key="3">
    <source>
        <dbReference type="ARBA" id="ARBA00022692"/>
    </source>
</evidence>
<evidence type="ECO:0000256" key="1">
    <source>
        <dbReference type="ARBA" id="ARBA00004141"/>
    </source>
</evidence>
<feature type="transmembrane region" description="Helical" evidence="10">
    <location>
        <begin position="396"/>
        <end position="414"/>
    </location>
</feature>
<feature type="transmembrane region" description="Helical" evidence="10">
    <location>
        <begin position="307"/>
        <end position="327"/>
    </location>
</feature>
<feature type="transmembrane region" description="Helical" evidence="10">
    <location>
        <begin position="195"/>
        <end position="213"/>
    </location>
</feature>
<feature type="transmembrane region" description="Helical" evidence="10">
    <location>
        <begin position="270"/>
        <end position="286"/>
    </location>
</feature>
<reference evidence="11 12" key="1">
    <citation type="submission" date="2021-08" db="EMBL/GenBank/DDBJ databases">
        <title>FDA dAtabase for Regulatory Grade micrObial Sequences (FDA-ARGOS): Supporting development and validation of Infectious Disease Dx tests.</title>
        <authorList>
            <person name="Sproer C."/>
            <person name="Gronow S."/>
            <person name="Severitt S."/>
            <person name="Schroder I."/>
            <person name="Tallon L."/>
            <person name="Sadzewicz L."/>
            <person name="Zhao X."/>
            <person name="Boylan J."/>
            <person name="Ott S."/>
            <person name="Bowen H."/>
            <person name="Vavikolanu K."/>
            <person name="Hazen T."/>
            <person name="Aluvathingal J."/>
            <person name="Nadendla S."/>
            <person name="Lowell S."/>
            <person name="Myers T."/>
            <person name="Yan Y."/>
            <person name="Sichtig H."/>
        </authorList>
    </citation>
    <scope>NUCLEOTIDE SEQUENCE [LARGE SCALE GENOMIC DNA]</scope>
    <source>
        <strain evidence="11 12">FDAARGOS_1460</strain>
    </source>
</reference>
<feature type="transmembrane region" description="Helical" evidence="10">
    <location>
        <begin position="333"/>
        <end position="351"/>
    </location>
</feature>
<evidence type="ECO:0000256" key="7">
    <source>
        <dbReference type="ARBA" id="ARBA00023173"/>
    </source>
</evidence>
<evidence type="ECO:0000256" key="6">
    <source>
        <dbReference type="ARBA" id="ARBA00023136"/>
    </source>
</evidence>
<feature type="transmembrane region" description="Helical" evidence="10">
    <location>
        <begin position="25"/>
        <end position="46"/>
    </location>
</feature>
<keyword evidence="7" id="KW-0869">Chloride channel</keyword>
<evidence type="ECO:0000256" key="5">
    <source>
        <dbReference type="ARBA" id="ARBA00023065"/>
    </source>
</evidence>
<dbReference type="EMBL" id="JAIPME010000002">
    <property type="protein sequence ID" value="MBZ2386981.1"/>
    <property type="molecule type" value="Genomic_DNA"/>
</dbReference>
<evidence type="ECO:0000256" key="4">
    <source>
        <dbReference type="ARBA" id="ARBA00022989"/>
    </source>
</evidence>
<feature type="transmembrane region" description="Helical" evidence="10">
    <location>
        <begin position="233"/>
        <end position="250"/>
    </location>
</feature>
<dbReference type="InterPro" id="IPR014743">
    <property type="entry name" value="Cl-channel_core"/>
</dbReference>
<gene>
    <name evidence="11" type="ORF">K8P03_06765</name>
</gene>
<keyword evidence="4 10" id="KW-1133">Transmembrane helix</keyword>
<name>A0ABS7SZP7_9FIRM</name>
<dbReference type="PANTHER" id="PTHR43427">
    <property type="entry name" value="CHLORIDE CHANNEL PROTEIN CLC-E"/>
    <property type="match status" value="1"/>
</dbReference>
<evidence type="ECO:0000256" key="2">
    <source>
        <dbReference type="ARBA" id="ARBA00022448"/>
    </source>
</evidence>
<sequence length="437" mass="46429">MKFVKIRYSKIKGDNMKEKISFKSLPAFVILGIITGLLIGIFKKLIGFLASFMDGFLGSGTGKDKLIFMALIILIGIITFFILKKDKNTKGSGIPVMTGMMEGTIEVSSEKTIVGKFIASVLTIGSGLTVGREGPSVQLGGLAGDIVGKFFPNTDRNLFIGSAASAGFAVAFNAPVASLIFAVEEIFRTHNFSTFLSSALTIISATVTSGLVFGDHPSLENIPAFASIDQKSLTLIVILGIFAGLSGVLFNKVVIGSKSIYKKIALPELVKYLAPFVITGLVLLIDPRLFASGEELIYLPSEGNEELAILIYMYGAKILLLALAFGIGLSGGSLVPLLAIGAILGNIYGTALADLGLIPVEMIYAISLIAMAGHFSAIVRTPITAIILILEMTGGAFLNILSLAVVSFVAYLVAEMCHSKPFYEDLYERLLITEKAS</sequence>
<feature type="transmembrane region" description="Helical" evidence="10">
    <location>
        <begin position="66"/>
        <end position="83"/>
    </location>
</feature>
<dbReference type="Pfam" id="PF00654">
    <property type="entry name" value="Voltage_CLC"/>
    <property type="match status" value="1"/>
</dbReference>
<keyword evidence="6 10" id="KW-0472">Membrane</keyword>
<feature type="transmembrane region" description="Helical" evidence="10">
    <location>
        <begin position="158"/>
        <end position="183"/>
    </location>
</feature>
<dbReference type="PRINTS" id="PR00762">
    <property type="entry name" value="CLCHANNEL"/>
</dbReference>
<feature type="transmembrane region" description="Helical" evidence="10">
    <location>
        <begin position="363"/>
        <end position="390"/>
    </location>
</feature>
<keyword evidence="2" id="KW-0813">Transport</keyword>
<dbReference type="SUPFAM" id="SSF81340">
    <property type="entry name" value="Clc chloride channel"/>
    <property type="match status" value="1"/>
</dbReference>
<keyword evidence="8" id="KW-0868">Chloride</keyword>
<evidence type="ECO:0000256" key="8">
    <source>
        <dbReference type="ARBA" id="ARBA00023214"/>
    </source>
</evidence>
<keyword evidence="3 10" id="KW-0812">Transmembrane</keyword>
<evidence type="ECO:0000313" key="12">
    <source>
        <dbReference type="Proteomes" id="UP000734271"/>
    </source>
</evidence>
<evidence type="ECO:0000256" key="9">
    <source>
        <dbReference type="ARBA" id="ARBA00023303"/>
    </source>
</evidence>
<dbReference type="CDD" id="cd01031">
    <property type="entry name" value="EriC"/>
    <property type="match status" value="1"/>
</dbReference>
<proteinExistence type="predicted"/>
<protein>
    <submittedName>
        <fullName evidence="11">ClC family H(+)/Cl(-) exchange transporter</fullName>
    </submittedName>
</protein>
<comment type="caution">
    <text evidence="11">The sequence shown here is derived from an EMBL/GenBank/DDBJ whole genome shotgun (WGS) entry which is preliminary data.</text>
</comment>
<keyword evidence="5" id="KW-0406">Ion transport</keyword>
<comment type="subcellular location">
    <subcellularLocation>
        <location evidence="1">Membrane</location>
        <topology evidence="1">Multi-pass membrane protein</topology>
    </subcellularLocation>
</comment>
<evidence type="ECO:0000256" key="10">
    <source>
        <dbReference type="SAM" id="Phobius"/>
    </source>
</evidence>
<dbReference type="Proteomes" id="UP000734271">
    <property type="component" value="Unassembled WGS sequence"/>
</dbReference>
<dbReference type="PANTHER" id="PTHR43427:SF6">
    <property type="entry name" value="CHLORIDE CHANNEL PROTEIN CLC-E"/>
    <property type="match status" value="1"/>
</dbReference>
<dbReference type="Gene3D" id="1.10.3080.10">
    <property type="entry name" value="Clc chloride channel"/>
    <property type="match status" value="1"/>
</dbReference>
<keyword evidence="12" id="KW-1185">Reference proteome</keyword>